<feature type="compositionally biased region" description="Low complexity" evidence="1">
    <location>
        <begin position="17"/>
        <end position="34"/>
    </location>
</feature>
<keyword evidence="3" id="KW-1185">Reference proteome</keyword>
<accession>A0AAW1JDE6</accession>
<reference evidence="2 3" key="1">
    <citation type="journal article" date="2024" name="BMC Genomics">
        <title>De novo assembly and annotation of Popillia japonica's genome with initial clues to its potential as an invasive pest.</title>
        <authorList>
            <person name="Cucini C."/>
            <person name="Boschi S."/>
            <person name="Funari R."/>
            <person name="Cardaioli E."/>
            <person name="Iannotti N."/>
            <person name="Marturano G."/>
            <person name="Paoli F."/>
            <person name="Bruttini M."/>
            <person name="Carapelli A."/>
            <person name="Frati F."/>
            <person name="Nardi F."/>
        </authorList>
    </citation>
    <scope>NUCLEOTIDE SEQUENCE [LARGE SCALE GENOMIC DNA]</scope>
    <source>
        <strain evidence="2">DMR45628</strain>
    </source>
</reference>
<dbReference type="Proteomes" id="UP001458880">
    <property type="component" value="Unassembled WGS sequence"/>
</dbReference>
<organism evidence="2 3">
    <name type="scientific">Popillia japonica</name>
    <name type="common">Japanese beetle</name>
    <dbReference type="NCBI Taxonomy" id="7064"/>
    <lineage>
        <taxon>Eukaryota</taxon>
        <taxon>Metazoa</taxon>
        <taxon>Ecdysozoa</taxon>
        <taxon>Arthropoda</taxon>
        <taxon>Hexapoda</taxon>
        <taxon>Insecta</taxon>
        <taxon>Pterygota</taxon>
        <taxon>Neoptera</taxon>
        <taxon>Endopterygota</taxon>
        <taxon>Coleoptera</taxon>
        <taxon>Polyphaga</taxon>
        <taxon>Scarabaeiformia</taxon>
        <taxon>Scarabaeidae</taxon>
        <taxon>Rutelinae</taxon>
        <taxon>Popillia</taxon>
    </lineage>
</organism>
<evidence type="ECO:0000313" key="2">
    <source>
        <dbReference type="EMBL" id="KAK9701065.1"/>
    </source>
</evidence>
<dbReference type="AlphaFoldDB" id="A0AAW1JDE6"/>
<protein>
    <submittedName>
        <fullName evidence="2">Zinc finger, C2H2 type</fullName>
    </submittedName>
</protein>
<proteinExistence type="predicted"/>
<evidence type="ECO:0000256" key="1">
    <source>
        <dbReference type="SAM" id="MobiDB-lite"/>
    </source>
</evidence>
<name>A0AAW1JDE6_POPJA</name>
<sequence>MGPDFPEFSGTPDLDRAVVSGSSAQSTAAASKGAIPKIRRPGGPVPALAGTKGRAASTSTSHGTKFSPGALQPATSTLNAVTGDFTPLFVLSFLLVPCSPPPLL</sequence>
<dbReference type="EMBL" id="JASPKY010000423">
    <property type="protein sequence ID" value="KAK9701065.1"/>
    <property type="molecule type" value="Genomic_DNA"/>
</dbReference>
<comment type="caution">
    <text evidence="2">The sequence shown here is derived from an EMBL/GenBank/DDBJ whole genome shotgun (WGS) entry which is preliminary data.</text>
</comment>
<evidence type="ECO:0000313" key="3">
    <source>
        <dbReference type="Proteomes" id="UP001458880"/>
    </source>
</evidence>
<feature type="region of interest" description="Disordered" evidence="1">
    <location>
        <begin position="1"/>
        <end position="70"/>
    </location>
</feature>
<gene>
    <name evidence="2" type="ORF">QE152_g30840</name>
</gene>